<dbReference type="Gene3D" id="1.20.1250.20">
    <property type="entry name" value="MFS general substrate transporter like domains"/>
    <property type="match status" value="1"/>
</dbReference>
<dbReference type="InterPro" id="IPR005829">
    <property type="entry name" value="Sugar_transporter_CS"/>
</dbReference>
<evidence type="ECO:0000256" key="7">
    <source>
        <dbReference type="ARBA" id="ARBA00023136"/>
    </source>
</evidence>
<sequence>MNLRAQILIVACVNIGQFIDGYSVGWSAPIIPKLQDPDQTPLPKLITDLEASWIGSLLYVGAIVGPYIPSYLSNIIGRKPCLFLGGLLNLTALILIVVTRNVATVYAIRIISGIGMGMVTVSNLVYVGEIASTHIRGILLTSTSIVGITGTLAAYTVGSMVSYAGTGYIVLIINIIHIIGIYFIPESPVFYAIKGKQMEAKKTLRLLGRLDDLDNVFDSVKGTNPGEANSWKAWVKIFTVKANRRSLFITLSLCTLQQTSGVAAVLFFATTIFQIAGSTIRPDLATIIIGATRLLASCVAPFVVERAGRRILLLVSTAFCAVSLSTLGTYFYLSRIESTVIAEVGWLPLVALIMYFFFYEIGFGTMPSALVGEMFRGNARSTGSAVSMTTAWLIGFGVATGFGTMVKVLGGDVTFGIFSASCIVAFWFTYQFVPETKGKNLNEIQEMLSR</sequence>
<feature type="transmembrane region" description="Helical" evidence="9">
    <location>
        <begin position="163"/>
        <end position="184"/>
    </location>
</feature>
<keyword evidence="2" id="KW-0813">Transport</keyword>
<evidence type="ECO:0000259" key="10">
    <source>
        <dbReference type="PROSITE" id="PS50850"/>
    </source>
</evidence>
<keyword evidence="12" id="KW-1185">Reference proteome</keyword>
<dbReference type="FunFam" id="1.20.1250.20:FF:000218">
    <property type="entry name" value="facilitated trehalose transporter Tret1"/>
    <property type="match status" value="1"/>
</dbReference>
<evidence type="ECO:0000256" key="5">
    <source>
        <dbReference type="ARBA" id="ARBA00022692"/>
    </source>
</evidence>
<comment type="caution">
    <text evidence="11">The sequence shown here is derived from an EMBL/GenBank/DDBJ whole genome shotgun (WGS) entry which is preliminary data.</text>
</comment>
<feature type="transmembrane region" description="Helical" evidence="9">
    <location>
        <begin position="284"/>
        <end position="304"/>
    </location>
</feature>
<dbReference type="InterPro" id="IPR020846">
    <property type="entry name" value="MFS_dom"/>
</dbReference>
<feature type="transmembrane region" description="Helical" evidence="9">
    <location>
        <begin position="81"/>
        <end position="100"/>
    </location>
</feature>
<protein>
    <submittedName>
        <fullName evidence="11">Jg23624 protein</fullName>
    </submittedName>
</protein>
<evidence type="ECO:0000256" key="9">
    <source>
        <dbReference type="SAM" id="Phobius"/>
    </source>
</evidence>
<evidence type="ECO:0000256" key="2">
    <source>
        <dbReference type="ARBA" id="ARBA00022448"/>
    </source>
</evidence>
<feature type="transmembrane region" description="Helical" evidence="9">
    <location>
        <begin position="311"/>
        <end position="333"/>
    </location>
</feature>
<dbReference type="PROSITE" id="PS00217">
    <property type="entry name" value="SUGAR_TRANSPORT_2"/>
    <property type="match status" value="1"/>
</dbReference>
<dbReference type="PANTHER" id="PTHR48021:SF1">
    <property type="entry name" value="GH07001P-RELATED"/>
    <property type="match status" value="1"/>
</dbReference>
<reference evidence="11" key="1">
    <citation type="submission" date="2022-03" db="EMBL/GenBank/DDBJ databases">
        <authorList>
            <person name="Lindestad O."/>
        </authorList>
    </citation>
    <scope>NUCLEOTIDE SEQUENCE</scope>
</reference>
<evidence type="ECO:0000256" key="3">
    <source>
        <dbReference type="ARBA" id="ARBA00022475"/>
    </source>
</evidence>
<name>A0A8S4SJ61_9NEOP</name>
<dbReference type="InterPro" id="IPR003663">
    <property type="entry name" value="Sugar/inositol_transpt"/>
</dbReference>
<feature type="transmembrane region" description="Helical" evidence="9">
    <location>
        <begin position="385"/>
        <end position="409"/>
    </location>
</feature>
<evidence type="ECO:0000256" key="4">
    <source>
        <dbReference type="ARBA" id="ARBA00022597"/>
    </source>
</evidence>
<keyword evidence="3" id="KW-1003">Cell membrane</keyword>
<dbReference type="EMBL" id="CAKXAJ010026310">
    <property type="protein sequence ID" value="CAH2266491.1"/>
    <property type="molecule type" value="Genomic_DNA"/>
</dbReference>
<dbReference type="PRINTS" id="PR00171">
    <property type="entry name" value="SUGRTRNSPORT"/>
</dbReference>
<evidence type="ECO:0000256" key="6">
    <source>
        <dbReference type="ARBA" id="ARBA00022989"/>
    </source>
</evidence>
<dbReference type="GO" id="GO:0005886">
    <property type="term" value="C:plasma membrane"/>
    <property type="evidence" value="ECO:0007669"/>
    <property type="project" value="UniProtKB-SubCell"/>
</dbReference>
<gene>
    <name evidence="11" type="primary">jg23624</name>
    <name evidence="11" type="ORF">PAEG_LOCUS25328</name>
</gene>
<dbReference type="InterPro" id="IPR036259">
    <property type="entry name" value="MFS_trans_sf"/>
</dbReference>
<evidence type="ECO:0000256" key="1">
    <source>
        <dbReference type="ARBA" id="ARBA00004651"/>
    </source>
</evidence>
<accession>A0A8S4SJ61</accession>
<dbReference type="PROSITE" id="PS50850">
    <property type="entry name" value="MFS"/>
    <property type="match status" value="1"/>
</dbReference>
<keyword evidence="4" id="KW-0762">Sugar transport</keyword>
<dbReference type="Proteomes" id="UP000838756">
    <property type="component" value="Unassembled WGS sequence"/>
</dbReference>
<feature type="transmembrane region" description="Helical" evidence="9">
    <location>
        <begin position="247"/>
        <end position="272"/>
    </location>
</feature>
<proteinExistence type="predicted"/>
<feature type="transmembrane region" description="Helical" evidence="9">
    <location>
        <begin position="415"/>
        <end position="433"/>
    </location>
</feature>
<evidence type="ECO:0000256" key="8">
    <source>
        <dbReference type="ARBA" id="ARBA00023180"/>
    </source>
</evidence>
<feature type="domain" description="Major facilitator superfamily (MFS) profile" evidence="10">
    <location>
        <begin position="9"/>
        <end position="437"/>
    </location>
</feature>
<keyword evidence="6 9" id="KW-1133">Transmembrane helix</keyword>
<keyword evidence="7 9" id="KW-0472">Membrane</keyword>
<feature type="transmembrane region" description="Helical" evidence="9">
    <location>
        <begin position="345"/>
        <end position="364"/>
    </location>
</feature>
<dbReference type="GO" id="GO:0022857">
    <property type="term" value="F:transmembrane transporter activity"/>
    <property type="evidence" value="ECO:0007669"/>
    <property type="project" value="InterPro"/>
</dbReference>
<evidence type="ECO:0000313" key="11">
    <source>
        <dbReference type="EMBL" id="CAH2266491.1"/>
    </source>
</evidence>
<feature type="transmembrane region" description="Helical" evidence="9">
    <location>
        <begin position="138"/>
        <end position="157"/>
    </location>
</feature>
<dbReference type="AlphaFoldDB" id="A0A8S4SJ61"/>
<keyword evidence="5 9" id="KW-0812">Transmembrane</keyword>
<dbReference type="InterPro" id="IPR050549">
    <property type="entry name" value="MFS_Trehalose_Transporter"/>
</dbReference>
<keyword evidence="8" id="KW-0325">Glycoprotein</keyword>
<dbReference type="Pfam" id="PF00083">
    <property type="entry name" value="Sugar_tr"/>
    <property type="match status" value="1"/>
</dbReference>
<evidence type="ECO:0000313" key="12">
    <source>
        <dbReference type="Proteomes" id="UP000838756"/>
    </source>
</evidence>
<dbReference type="OrthoDB" id="8120565at2759"/>
<feature type="transmembrane region" description="Helical" evidence="9">
    <location>
        <begin position="7"/>
        <end position="31"/>
    </location>
</feature>
<organism evidence="11 12">
    <name type="scientific">Pararge aegeria aegeria</name>
    <dbReference type="NCBI Taxonomy" id="348720"/>
    <lineage>
        <taxon>Eukaryota</taxon>
        <taxon>Metazoa</taxon>
        <taxon>Ecdysozoa</taxon>
        <taxon>Arthropoda</taxon>
        <taxon>Hexapoda</taxon>
        <taxon>Insecta</taxon>
        <taxon>Pterygota</taxon>
        <taxon>Neoptera</taxon>
        <taxon>Endopterygota</taxon>
        <taxon>Lepidoptera</taxon>
        <taxon>Glossata</taxon>
        <taxon>Ditrysia</taxon>
        <taxon>Papilionoidea</taxon>
        <taxon>Nymphalidae</taxon>
        <taxon>Satyrinae</taxon>
        <taxon>Satyrini</taxon>
        <taxon>Parargina</taxon>
        <taxon>Pararge</taxon>
    </lineage>
</organism>
<feature type="transmembrane region" description="Helical" evidence="9">
    <location>
        <begin position="51"/>
        <end position="69"/>
    </location>
</feature>
<comment type="subcellular location">
    <subcellularLocation>
        <location evidence="1">Cell membrane</location>
        <topology evidence="1">Multi-pass membrane protein</topology>
    </subcellularLocation>
</comment>
<dbReference type="PANTHER" id="PTHR48021">
    <property type="match status" value="1"/>
</dbReference>
<feature type="transmembrane region" description="Helical" evidence="9">
    <location>
        <begin position="106"/>
        <end position="126"/>
    </location>
</feature>
<dbReference type="SUPFAM" id="SSF103473">
    <property type="entry name" value="MFS general substrate transporter"/>
    <property type="match status" value="1"/>
</dbReference>
<dbReference type="InterPro" id="IPR005828">
    <property type="entry name" value="MFS_sugar_transport-like"/>
</dbReference>